<dbReference type="RefSeq" id="WP_188129862.1">
    <property type="nucleotide sequence ID" value="NZ_FRCB01000002.1"/>
</dbReference>
<reference evidence="1 2" key="1">
    <citation type="submission" date="2016-11" db="EMBL/GenBank/DDBJ databases">
        <authorList>
            <person name="Varghese N."/>
            <person name="Submissions S."/>
        </authorList>
    </citation>
    <scope>NUCLEOTIDE SEQUENCE [LARGE SCALE GENOMIC DNA]</scope>
    <source>
        <strain evidence="1 2">DSM 28249</strain>
    </source>
</reference>
<evidence type="ECO:0000313" key="2">
    <source>
        <dbReference type="Proteomes" id="UP000322545"/>
    </source>
</evidence>
<name>A0A1M7C265_9RHOB</name>
<gene>
    <name evidence="1" type="ORF">SAMN05443432_1026</name>
</gene>
<dbReference type="AlphaFoldDB" id="A0A1M7C265"/>
<organism evidence="1 2">
    <name type="scientific">Roseovarius litoreus</name>
    <dbReference type="NCBI Taxonomy" id="1155722"/>
    <lineage>
        <taxon>Bacteria</taxon>
        <taxon>Pseudomonadati</taxon>
        <taxon>Pseudomonadota</taxon>
        <taxon>Alphaproteobacteria</taxon>
        <taxon>Rhodobacterales</taxon>
        <taxon>Roseobacteraceae</taxon>
        <taxon>Roseovarius</taxon>
    </lineage>
</organism>
<keyword evidence="2" id="KW-1185">Reference proteome</keyword>
<dbReference type="EMBL" id="FRCB01000002">
    <property type="protein sequence ID" value="SHL61382.1"/>
    <property type="molecule type" value="Genomic_DNA"/>
</dbReference>
<sequence>MDMITPDTRLRLGWAEAAVFALEHCRLSHANAICAAWLEAAEIGGPRHDPFGMVYSDARFWALSAPQHELVAYTLAGLERLPSALLPLPMRKVAFKAIWRSFPDQERIAFLKHVKGGRA</sequence>
<protein>
    <submittedName>
        <fullName evidence="1">Uncharacterized protein</fullName>
    </submittedName>
</protein>
<dbReference type="Proteomes" id="UP000322545">
    <property type="component" value="Unassembled WGS sequence"/>
</dbReference>
<evidence type="ECO:0000313" key="1">
    <source>
        <dbReference type="EMBL" id="SHL61382.1"/>
    </source>
</evidence>
<proteinExistence type="predicted"/>
<accession>A0A1M7C265</accession>